<dbReference type="Pfam" id="PF00392">
    <property type="entry name" value="GntR"/>
    <property type="match status" value="1"/>
</dbReference>
<feature type="domain" description="HTH gntR-type" evidence="4">
    <location>
        <begin position="10"/>
        <end position="77"/>
    </location>
</feature>
<dbReference type="SUPFAM" id="SSF48008">
    <property type="entry name" value="GntR ligand-binding domain-like"/>
    <property type="match status" value="1"/>
</dbReference>
<dbReference type="eggNOG" id="COG1802">
    <property type="taxonomic scope" value="Bacteria"/>
</dbReference>
<dbReference type="CDD" id="cd07377">
    <property type="entry name" value="WHTH_GntR"/>
    <property type="match status" value="1"/>
</dbReference>
<sequence length="225" mass="26448">MANLSTRVNGSTREYVYNIIRDQIVNWKLEPGLKISEKEVAQSLNVSRTPVREAFLQLAQEELVGIYPQSGTIILKIDLDHVKEARFVREKIERAVVVELCNGMNEDTIFQLETNLTMQKLCLEKGTHQRMFELDEEFHRILFEGVNMKRTWIYLRQMNSHFDRLRVLRIASNTDWEVVVSQHEEIYKCISEKNAVAADKAIEKHLNLVVFETAELKERYPDYFK</sequence>
<dbReference type="PANTHER" id="PTHR43537">
    <property type="entry name" value="TRANSCRIPTIONAL REGULATOR, GNTR FAMILY"/>
    <property type="match status" value="1"/>
</dbReference>
<keyword evidence="2" id="KW-0238">DNA-binding</keyword>
<dbReference type="InterPro" id="IPR000524">
    <property type="entry name" value="Tscrpt_reg_HTH_GntR"/>
</dbReference>
<dbReference type="OrthoDB" id="574518at2"/>
<dbReference type="Pfam" id="PF07729">
    <property type="entry name" value="FCD"/>
    <property type="match status" value="1"/>
</dbReference>
<keyword evidence="3" id="KW-0804">Transcription</keyword>
<evidence type="ECO:0000256" key="2">
    <source>
        <dbReference type="ARBA" id="ARBA00023125"/>
    </source>
</evidence>
<dbReference type="InterPro" id="IPR036388">
    <property type="entry name" value="WH-like_DNA-bd_sf"/>
</dbReference>
<dbReference type="Gene3D" id="1.20.120.530">
    <property type="entry name" value="GntR ligand-binding domain-like"/>
    <property type="match status" value="1"/>
</dbReference>
<protein>
    <submittedName>
        <fullName evidence="5">Transcriptional regulator</fullName>
    </submittedName>
</protein>
<organism evidence="5 6">
    <name type="scientific">Halalkalibacter akibai (strain ATCC 43226 / DSM 21942 / CIP 109018 / JCM 9157 / 1139)</name>
    <name type="common">Bacillus akibai</name>
    <dbReference type="NCBI Taxonomy" id="1236973"/>
    <lineage>
        <taxon>Bacteria</taxon>
        <taxon>Bacillati</taxon>
        <taxon>Bacillota</taxon>
        <taxon>Bacilli</taxon>
        <taxon>Bacillales</taxon>
        <taxon>Bacillaceae</taxon>
        <taxon>Halalkalibacter</taxon>
    </lineage>
</organism>
<dbReference type="Proteomes" id="UP000018896">
    <property type="component" value="Unassembled WGS sequence"/>
</dbReference>
<dbReference type="PANTHER" id="PTHR43537:SF6">
    <property type="entry name" value="HTH-TYPE TRANSCRIPTIONAL REPRESSOR RSPR"/>
    <property type="match status" value="1"/>
</dbReference>
<dbReference type="InterPro" id="IPR008920">
    <property type="entry name" value="TF_FadR/GntR_C"/>
</dbReference>
<evidence type="ECO:0000256" key="1">
    <source>
        <dbReference type="ARBA" id="ARBA00023015"/>
    </source>
</evidence>
<dbReference type="InterPro" id="IPR011711">
    <property type="entry name" value="GntR_C"/>
</dbReference>
<dbReference type="GO" id="GO:0003700">
    <property type="term" value="F:DNA-binding transcription factor activity"/>
    <property type="evidence" value="ECO:0007669"/>
    <property type="project" value="InterPro"/>
</dbReference>
<dbReference type="SMART" id="SM00345">
    <property type="entry name" value="HTH_GNTR"/>
    <property type="match status" value="1"/>
</dbReference>
<evidence type="ECO:0000256" key="3">
    <source>
        <dbReference type="ARBA" id="ARBA00023163"/>
    </source>
</evidence>
<comment type="caution">
    <text evidence="5">The sequence shown here is derived from an EMBL/GenBank/DDBJ whole genome shotgun (WGS) entry which is preliminary data.</text>
</comment>
<proteinExistence type="predicted"/>
<dbReference type="InterPro" id="IPR036390">
    <property type="entry name" value="WH_DNA-bd_sf"/>
</dbReference>
<dbReference type="SUPFAM" id="SSF46785">
    <property type="entry name" value="Winged helix' DNA-binding domain"/>
    <property type="match status" value="1"/>
</dbReference>
<dbReference type="RefSeq" id="WP_148296807.1">
    <property type="nucleotide sequence ID" value="NZ_BAUV01000005.1"/>
</dbReference>
<gene>
    <name evidence="5" type="ORF">JCM9157_1004</name>
</gene>
<evidence type="ECO:0000313" key="6">
    <source>
        <dbReference type="Proteomes" id="UP000018896"/>
    </source>
</evidence>
<evidence type="ECO:0000313" key="5">
    <source>
        <dbReference type="EMBL" id="GAE33975.1"/>
    </source>
</evidence>
<accession>W4QPE9</accession>
<evidence type="ECO:0000259" key="4">
    <source>
        <dbReference type="PROSITE" id="PS50949"/>
    </source>
</evidence>
<dbReference type="GO" id="GO:0003677">
    <property type="term" value="F:DNA binding"/>
    <property type="evidence" value="ECO:0007669"/>
    <property type="project" value="UniProtKB-KW"/>
</dbReference>
<dbReference type="PROSITE" id="PS50949">
    <property type="entry name" value="HTH_GNTR"/>
    <property type="match status" value="1"/>
</dbReference>
<dbReference type="SMART" id="SM00895">
    <property type="entry name" value="FCD"/>
    <property type="match status" value="1"/>
</dbReference>
<dbReference type="AlphaFoldDB" id="W4QPE9"/>
<keyword evidence="1" id="KW-0805">Transcription regulation</keyword>
<dbReference type="EMBL" id="BAUV01000005">
    <property type="protein sequence ID" value="GAE33975.1"/>
    <property type="molecule type" value="Genomic_DNA"/>
</dbReference>
<reference evidence="5 6" key="1">
    <citation type="journal article" date="2014" name="Genome Announc.">
        <title>Draft Genome Sequences of Three Alkaliphilic Bacillus Strains, Bacillus wakoensis JCM 9140T, Bacillus akibai JCM 9157T, and Bacillus hemicellulosilyticus JCM 9152T.</title>
        <authorList>
            <person name="Yuki M."/>
            <person name="Oshima K."/>
            <person name="Suda W."/>
            <person name="Oshida Y."/>
            <person name="Kitamura K."/>
            <person name="Iida T."/>
            <person name="Hattori M."/>
            <person name="Ohkuma M."/>
        </authorList>
    </citation>
    <scope>NUCLEOTIDE SEQUENCE [LARGE SCALE GENOMIC DNA]</scope>
    <source>
        <strain evidence="5 6">JCM 9157</strain>
    </source>
</reference>
<dbReference type="Gene3D" id="1.10.10.10">
    <property type="entry name" value="Winged helix-like DNA-binding domain superfamily/Winged helix DNA-binding domain"/>
    <property type="match status" value="1"/>
</dbReference>
<dbReference type="STRING" id="1236973.JCM9157_1004"/>
<keyword evidence="6" id="KW-1185">Reference proteome</keyword>
<name>W4QPE9_HALA3</name>